<feature type="domain" description="DUF11" evidence="2">
    <location>
        <begin position="994"/>
        <end position="1098"/>
    </location>
</feature>
<dbReference type="Gene3D" id="2.60.120.260">
    <property type="entry name" value="Galactose-binding domain-like"/>
    <property type="match status" value="1"/>
</dbReference>
<evidence type="ECO:0000313" key="5">
    <source>
        <dbReference type="Proteomes" id="UP000606008"/>
    </source>
</evidence>
<feature type="domain" description="Right handed beta helix" evidence="3">
    <location>
        <begin position="280"/>
        <end position="455"/>
    </location>
</feature>
<dbReference type="EMBL" id="WAEL01000003">
    <property type="protein sequence ID" value="NID10500.1"/>
    <property type="molecule type" value="Genomic_DNA"/>
</dbReference>
<dbReference type="Gene3D" id="2.160.20.10">
    <property type="entry name" value="Single-stranded right-handed beta-helix, Pectin lyase-like"/>
    <property type="match status" value="2"/>
</dbReference>
<dbReference type="InterPro" id="IPR001434">
    <property type="entry name" value="OmcB-like_DUF11"/>
</dbReference>
<dbReference type="PANTHER" id="PTHR36453:SF1">
    <property type="entry name" value="RIGHT HANDED BETA HELIX DOMAIN-CONTAINING PROTEIN"/>
    <property type="match status" value="1"/>
</dbReference>
<dbReference type="NCBIfam" id="TIGR03804">
    <property type="entry name" value="para_beta_helix"/>
    <property type="match status" value="1"/>
</dbReference>
<dbReference type="SUPFAM" id="SSF49785">
    <property type="entry name" value="Galactose-binding domain-like"/>
    <property type="match status" value="1"/>
</dbReference>
<gene>
    <name evidence="4" type="ORF">F7231_09990</name>
</gene>
<dbReference type="SMART" id="SM00710">
    <property type="entry name" value="PbH1"/>
    <property type="match status" value="6"/>
</dbReference>
<dbReference type="InterPro" id="IPR006626">
    <property type="entry name" value="PbH1"/>
</dbReference>
<dbReference type="Pfam" id="PF01345">
    <property type="entry name" value="DUF11"/>
    <property type="match status" value="2"/>
</dbReference>
<evidence type="ECO:0000259" key="3">
    <source>
        <dbReference type="Pfam" id="PF13229"/>
    </source>
</evidence>
<dbReference type="InterPro" id="IPR022441">
    <property type="entry name" value="Para_beta_helix_rpt-2"/>
</dbReference>
<sequence>MFTSSTNLKKKYIYRNILLLIFPTLCIILATGSAILGQTTYYVSASGSDSNNGTSTGTPFQSLAKVNSLALRAGDQVLFRRGDTFRGTLLVRRSGSATQPIVFDAYGSGSKPVISGSVPVTNWTSAGNNVWQAPCSSCGSAVTGLYRDGAPLPLGRYPNADAPNKGNLTIRAHTEKYQIFSQENLPYNINWKGAEVVMRPTAWIIDRAVVDAQYGDALNLFNYSNYTPRDNSEYFFQNHPATLDRPGEWCYDAAGKKISIYYEGDFLSSGLYTVTTSGRGIDIATSAYVTIRNLQVAETLNTSVYGQNVSNLTLSNLDVLNAGEDGVIILGSGNNILLENSKIHTINNNGVWIDPYQNVTLRGNSIRRIAILPGRGKSGDGQYNGITSKASQNVLIENNTLDSVGYNGITFEKNTTIQRNVIANYCFIKIDGGGVYAHNGNKSPMSNIYVLNNIFYTKPPGNTPWVDYSIGIFMDDCVENVTIKGNTIFGNTQWGVFLHAASRITFTDNTLFDNNTCQLVLYHNAGHCPIRGDIIKRNIIISKSSSQMVAQFESDADDLLQYGAIDSNYYARPFNEAATIRGIVNWGQGGNFSLPDWQKFSKGQDLHSKSSPITYNQYLAESAGGANRISSTFDTGLDGWEVVYSRYGNASIVRDNISRLDGGSLKLSFPTPSGQADSYAQLVKRVGPIRKGKTYVLRFDAVSTGMINIMAYIRQYGPPFREFDGRYTLSIGPDRKSYEVVFTASDDDQDAIIMLQTNQEEPAFWIDNVRVQEDVPVRNNPDDFIKLYYNPTLKDSTVMLPAGAFRDVKNQAYAKSLVLKPFTSVVLLRDTLPFPPADLSLSLFSDKRVLQINEPTTVRLTVRNEGATSAELAKWTYRLPANMEFTAVNGQPYTDNVLNGTVLPLAPYRDTTYAVSIRATSPGLFRMSAQLTTATSHDPDSNPNTGTADGEDDASTTELRVGEATALYESPNPNQRVLPAVVSSQPVPSATQADLSLHMAVSKRVPALGELISYTLSVTNAGGMDARGVTVQNILPDGFDLAESANWSINGRTITNTIDTIAANSTATISFWVRVTLPGFWVNKAQIMSCSVGDPDSTPGNGFTNGEDDQTQSDVRVW</sequence>
<evidence type="ECO:0000313" key="4">
    <source>
        <dbReference type="EMBL" id="NID10500.1"/>
    </source>
</evidence>
<dbReference type="PANTHER" id="PTHR36453">
    <property type="entry name" value="SECRETED PROTEIN-RELATED"/>
    <property type="match status" value="1"/>
</dbReference>
<name>A0ABX0QH07_9BACT</name>
<dbReference type="Proteomes" id="UP000606008">
    <property type="component" value="Unassembled WGS sequence"/>
</dbReference>
<proteinExistence type="predicted"/>
<evidence type="ECO:0000256" key="1">
    <source>
        <dbReference type="SAM" id="MobiDB-lite"/>
    </source>
</evidence>
<keyword evidence="5" id="KW-1185">Reference proteome</keyword>
<feature type="region of interest" description="Disordered" evidence="1">
    <location>
        <begin position="933"/>
        <end position="956"/>
    </location>
</feature>
<comment type="caution">
    <text evidence="4">The sequence shown here is derived from an EMBL/GenBank/DDBJ whole genome shotgun (WGS) entry which is preliminary data.</text>
</comment>
<feature type="compositionally biased region" description="Polar residues" evidence="1">
    <location>
        <begin position="933"/>
        <end position="947"/>
    </location>
</feature>
<feature type="region of interest" description="Disordered" evidence="1">
    <location>
        <begin position="1096"/>
        <end position="1118"/>
    </location>
</feature>
<dbReference type="InterPro" id="IPR013783">
    <property type="entry name" value="Ig-like_fold"/>
</dbReference>
<dbReference type="InterPro" id="IPR011050">
    <property type="entry name" value="Pectin_lyase_fold/virulence"/>
</dbReference>
<dbReference type="SUPFAM" id="SSF51126">
    <property type="entry name" value="Pectin lyase-like"/>
    <property type="match status" value="1"/>
</dbReference>
<dbReference type="InterPro" id="IPR012334">
    <property type="entry name" value="Pectin_lyas_fold"/>
</dbReference>
<feature type="domain" description="DUF11" evidence="2">
    <location>
        <begin position="838"/>
        <end position="948"/>
    </location>
</feature>
<protein>
    <submittedName>
        <fullName evidence="4">DUF11 domain-containing protein</fullName>
    </submittedName>
</protein>
<dbReference type="Gene3D" id="2.60.40.10">
    <property type="entry name" value="Immunoglobulins"/>
    <property type="match status" value="2"/>
</dbReference>
<organism evidence="4 5">
    <name type="scientific">Fibrivirga algicola</name>
    <dbReference type="NCBI Taxonomy" id="2950420"/>
    <lineage>
        <taxon>Bacteria</taxon>
        <taxon>Pseudomonadati</taxon>
        <taxon>Bacteroidota</taxon>
        <taxon>Cytophagia</taxon>
        <taxon>Cytophagales</taxon>
        <taxon>Spirosomataceae</taxon>
        <taxon>Fibrivirga</taxon>
    </lineage>
</organism>
<evidence type="ECO:0000259" key="2">
    <source>
        <dbReference type="Pfam" id="PF01345"/>
    </source>
</evidence>
<dbReference type="InterPro" id="IPR047589">
    <property type="entry name" value="DUF11_rpt"/>
</dbReference>
<dbReference type="NCBIfam" id="TIGR01451">
    <property type="entry name" value="B_ant_repeat"/>
    <property type="match status" value="1"/>
</dbReference>
<dbReference type="Pfam" id="PF13229">
    <property type="entry name" value="Beta_helix"/>
    <property type="match status" value="1"/>
</dbReference>
<accession>A0ABX0QH07</accession>
<dbReference type="InterPro" id="IPR008979">
    <property type="entry name" value="Galactose-bd-like_sf"/>
</dbReference>
<dbReference type="InterPro" id="IPR039448">
    <property type="entry name" value="Beta_helix"/>
</dbReference>
<reference evidence="5" key="2">
    <citation type="submission" date="2023-07" db="EMBL/GenBank/DDBJ databases">
        <authorList>
            <person name="Jung D.-H."/>
        </authorList>
    </citation>
    <scope>NUCLEOTIDE SEQUENCE [LARGE SCALE GENOMIC DNA]</scope>
    <source>
        <strain evidence="5">JA-25</strain>
    </source>
</reference>
<reference evidence="5" key="1">
    <citation type="submission" date="2019-09" db="EMBL/GenBank/DDBJ databases">
        <authorList>
            <person name="Jung D.-H."/>
        </authorList>
    </citation>
    <scope>NUCLEOTIDE SEQUENCE [LARGE SCALE GENOMIC DNA]</scope>
    <source>
        <strain evidence="5">JA-25</strain>
    </source>
</reference>